<sequence length="341" mass="36201">MSQDLQYIRLEDAKRLAIDLLRAAGLSEGHAEAIAKSVVSAQRDECYSHGLWRLLGCVATVRKGKVDPKAVPTIDASAPGIVKVDAKFGYSLLAFREGLPELIAKASHLGIAAMAINHCYHFSALWPEVEEIAEAGLVGLAMTPSHSWVAPAGGKKPVFGTNPIAFGWPRVGPHPFVFDFATSAAARGEIELHRRAGKPIPLGWAIDSDGKDTADAAKAMEGAMLTFGGHKGSALSAMIELMAGPLIADMTSAESMAFDDGAGVAPCHGELILALDPKVFLGGAMEEHMRRAEDMFDAITGQGARLPSQRRYDARARNESLGVPVQTTLLDELRALLASLA</sequence>
<evidence type="ECO:0000256" key="1">
    <source>
        <dbReference type="ARBA" id="ARBA00006056"/>
    </source>
</evidence>
<evidence type="ECO:0000313" key="4">
    <source>
        <dbReference type="Proteomes" id="UP000254764"/>
    </source>
</evidence>
<dbReference type="PANTHER" id="PTHR11091:SF0">
    <property type="entry name" value="MALATE DEHYDROGENASE"/>
    <property type="match status" value="1"/>
</dbReference>
<dbReference type="InterPro" id="IPR043143">
    <property type="entry name" value="Mal/L-sulf/L-lact_DH-like_NADP"/>
</dbReference>
<keyword evidence="4" id="KW-1185">Reference proteome</keyword>
<dbReference type="InterPro" id="IPR003767">
    <property type="entry name" value="Malate/L-lactate_DH-like"/>
</dbReference>
<evidence type="ECO:0000256" key="2">
    <source>
        <dbReference type="ARBA" id="ARBA00023002"/>
    </source>
</evidence>
<dbReference type="Gene3D" id="1.10.1530.10">
    <property type="match status" value="1"/>
</dbReference>
<dbReference type="AlphaFoldDB" id="A0A376ALS6"/>
<organism evidence="3 4">
    <name type="scientific">Ciceribacter selenitireducens ATCC BAA-1503</name>
    <dbReference type="NCBI Taxonomy" id="1336235"/>
    <lineage>
        <taxon>Bacteria</taxon>
        <taxon>Pseudomonadati</taxon>
        <taxon>Pseudomonadota</taxon>
        <taxon>Alphaproteobacteria</taxon>
        <taxon>Hyphomicrobiales</taxon>
        <taxon>Rhizobiaceae</taxon>
        <taxon>Ciceribacter</taxon>
    </lineage>
</organism>
<dbReference type="Gene3D" id="3.30.1370.60">
    <property type="entry name" value="Hypothetical oxidoreductase yiak, domain 2"/>
    <property type="match status" value="1"/>
</dbReference>
<name>A0A376ALS6_9HYPH</name>
<accession>A0A376ALS6</accession>
<dbReference type="InterPro" id="IPR043144">
    <property type="entry name" value="Mal/L-sulf/L-lact_DH-like_ah"/>
</dbReference>
<evidence type="ECO:0008006" key="5">
    <source>
        <dbReference type="Google" id="ProtNLM"/>
    </source>
</evidence>
<dbReference type="GO" id="GO:0016491">
    <property type="term" value="F:oxidoreductase activity"/>
    <property type="evidence" value="ECO:0007669"/>
    <property type="project" value="UniProtKB-KW"/>
</dbReference>
<gene>
    <name evidence="3" type="ORF">RHIZ70_4388</name>
</gene>
<dbReference type="PANTHER" id="PTHR11091">
    <property type="entry name" value="OXIDOREDUCTASE-RELATED"/>
    <property type="match status" value="1"/>
</dbReference>
<protein>
    <recommendedName>
        <fullName evidence="5">Oxidoreductase</fullName>
    </recommendedName>
</protein>
<dbReference type="EMBL" id="UEYP01000008">
    <property type="protein sequence ID" value="SSC68680.1"/>
    <property type="molecule type" value="Genomic_DNA"/>
</dbReference>
<dbReference type="SUPFAM" id="SSF89733">
    <property type="entry name" value="L-sulfolactate dehydrogenase-like"/>
    <property type="match status" value="1"/>
</dbReference>
<dbReference type="OrthoDB" id="9811519at2"/>
<keyword evidence="2" id="KW-0560">Oxidoreductase</keyword>
<evidence type="ECO:0000313" key="3">
    <source>
        <dbReference type="EMBL" id="SSC68680.1"/>
    </source>
</evidence>
<proteinExistence type="inferred from homology"/>
<dbReference type="Proteomes" id="UP000254764">
    <property type="component" value="Unassembled WGS sequence"/>
</dbReference>
<dbReference type="InterPro" id="IPR036111">
    <property type="entry name" value="Mal/L-sulfo/L-lacto_DH-like_sf"/>
</dbReference>
<comment type="similarity">
    <text evidence="1">Belongs to the LDH2/MDH2 oxidoreductase family.</text>
</comment>
<dbReference type="STRING" id="1336235.GCA_000518785_03974"/>
<dbReference type="Pfam" id="PF02615">
    <property type="entry name" value="Ldh_2"/>
    <property type="match status" value="1"/>
</dbReference>
<dbReference type="RefSeq" id="WP_115671339.1">
    <property type="nucleotide sequence ID" value="NZ_UEYP01000008.1"/>
</dbReference>
<reference evidence="4" key="1">
    <citation type="submission" date="2018-07" db="EMBL/GenBank/DDBJ databases">
        <authorList>
            <person name="Peiro R."/>
            <person name="Begona"/>
            <person name="Cbmso G."/>
            <person name="Lopez M."/>
            <person name="Gonzalez S."/>
        </authorList>
    </citation>
    <scope>NUCLEOTIDE SEQUENCE [LARGE SCALE GENOMIC DNA]</scope>
</reference>